<reference evidence="8 9" key="1">
    <citation type="submission" date="2021-03" db="EMBL/GenBank/DDBJ databases">
        <title>novel species in genus Cellulomonas.</title>
        <authorList>
            <person name="Zhang G."/>
        </authorList>
    </citation>
    <scope>NUCLEOTIDE SEQUENCE [LARGE SCALE GENOMIC DNA]</scope>
    <source>
        <strain evidence="9">zg-ZUI188</strain>
    </source>
</reference>
<dbReference type="Gene3D" id="3.10.50.40">
    <property type="match status" value="1"/>
</dbReference>
<evidence type="ECO:0000313" key="9">
    <source>
        <dbReference type="Proteomes" id="UP000678317"/>
    </source>
</evidence>
<comment type="caution">
    <text evidence="8">The sequence shown here is derived from an EMBL/GenBank/DDBJ whole genome shotgun (WGS) entry which is preliminary data.</text>
</comment>
<dbReference type="SUPFAM" id="SSF54534">
    <property type="entry name" value="FKBP-like"/>
    <property type="match status" value="1"/>
</dbReference>
<keyword evidence="6" id="KW-0732">Signal</keyword>
<evidence type="ECO:0000256" key="1">
    <source>
        <dbReference type="ARBA" id="ARBA00000971"/>
    </source>
</evidence>
<feature type="signal peptide" evidence="6">
    <location>
        <begin position="1"/>
        <end position="21"/>
    </location>
</feature>
<evidence type="ECO:0000256" key="2">
    <source>
        <dbReference type="ARBA" id="ARBA00023110"/>
    </source>
</evidence>
<organism evidence="8 9">
    <name type="scientific">Cellulomonas fengjieae</name>
    <dbReference type="NCBI Taxonomy" id="2819978"/>
    <lineage>
        <taxon>Bacteria</taxon>
        <taxon>Bacillati</taxon>
        <taxon>Actinomycetota</taxon>
        <taxon>Actinomycetes</taxon>
        <taxon>Micrococcales</taxon>
        <taxon>Cellulomonadaceae</taxon>
        <taxon>Cellulomonas</taxon>
    </lineage>
</organism>
<evidence type="ECO:0000256" key="5">
    <source>
        <dbReference type="RuleBase" id="RU003915"/>
    </source>
</evidence>
<comment type="catalytic activity">
    <reaction evidence="1 4 5">
        <text>[protein]-peptidylproline (omega=180) = [protein]-peptidylproline (omega=0)</text>
        <dbReference type="Rhea" id="RHEA:16237"/>
        <dbReference type="Rhea" id="RHEA-COMP:10747"/>
        <dbReference type="Rhea" id="RHEA-COMP:10748"/>
        <dbReference type="ChEBI" id="CHEBI:83833"/>
        <dbReference type="ChEBI" id="CHEBI:83834"/>
        <dbReference type="EC" id="5.2.1.8"/>
    </reaction>
</comment>
<dbReference type="InterPro" id="IPR046357">
    <property type="entry name" value="PPIase_dom_sf"/>
</dbReference>
<dbReference type="InterPro" id="IPR001179">
    <property type="entry name" value="PPIase_FKBP_dom"/>
</dbReference>
<dbReference type="Pfam" id="PF00254">
    <property type="entry name" value="FKBP_C"/>
    <property type="match status" value="1"/>
</dbReference>
<sequence length="294" mass="30535">MRRLQGRALVVVLAVALFSLAGCTPPPSEPAAVTVSGEPGEAPTITYLTPLHVDVTRTEQIWPGTGAELLEGAPVLIDFWLEDATDASLVKESYSTNPTAMLLTEEDLGTDLYETLRGQKVGARLLQVSPGSGSGASDYPTVTVVDVLPTRADGQPVPARPDLPAVSLDASGAPTITPTGTEPPAILVGQPLIRGNGDQVAANDVVTVQYTGFAWTTGEAFDSTWTHGLPVSFSLQDVKAWAEGLVDQPVGSQVMLVVPPDYGLGVTASEELAGQTVAFVVDILATGHPEQAGS</sequence>
<evidence type="ECO:0000256" key="4">
    <source>
        <dbReference type="PROSITE-ProRule" id="PRU00277"/>
    </source>
</evidence>
<proteinExistence type="inferred from homology"/>
<dbReference type="RefSeq" id="WP_208290064.1">
    <property type="nucleotide sequence ID" value="NZ_CP074404.1"/>
</dbReference>
<keyword evidence="3 4" id="KW-0413">Isomerase</keyword>
<evidence type="ECO:0000256" key="6">
    <source>
        <dbReference type="SAM" id="SignalP"/>
    </source>
</evidence>
<dbReference type="PROSITE" id="PS50059">
    <property type="entry name" value="FKBP_PPIASE"/>
    <property type="match status" value="1"/>
</dbReference>
<keyword evidence="2 4" id="KW-0697">Rotamase</keyword>
<accession>A0ABS3SJA5</accession>
<dbReference type="Proteomes" id="UP000678317">
    <property type="component" value="Unassembled WGS sequence"/>
</dbReference>
<evidence type="ECO:0000313" key="8">
    <source>
        <dbReference type="EMBL" id="MBO3085838.1"/>
    </source>
</evidence>
<dbReference type="EMBL" id="JAGFBM010000008">
    <property type="protein sequence ID" value="MBO3085838.1"/>
    <property type="molecule type" value="Genomic_DNA"/>
</dbReference>
<evidence type="ECO:0000256" key="3">
    <source>
        <dbReference type="ARBA" id="ARBA00023235"/>
    </source>
</evidence>
<dbReference type="GO" id="GO:0016853">
    <property type="term" value="F:isomerase activity"/>
    <property type="evidence" value="ECO:0007669"/>
    <property type="project" value="UniProtKB-KW"/>
</dbReference>
<feature type="domain" description="PPIase FKBP-type" evidence="7">
    <location>
        <begin position="203"/>
        <end position="287"/>
    </location>
</feature>
<evidence type="ECO:0000259" key="7">
    <source>
        <dbReference type="PROSITE" id="PS50059"/>
    </source>
</evidence>
<feature type="chain" id="PRO_5045363467" description="Peptidyl-prolyl cis-trans isomerase" evidence="6">
    <location>
        <begin position="22"/>
        <end position="294"/>
    </location>
</feature>
<dbReference type="EC" id="5.2.1.8" evidence="5"/>
<comment type="similarity">
    <text evidence="5">Belongs to the FKBP-type PPIase family.</text>
</comment>
<keyword evidence="9" id="KW-1185">Reference proteome</keyword>
<protein>
    <recommendedName>
        <fullName evidence="5">Peptidyl-prolyl cis-trans isomerase</fullName>
        <ecNumber evidence="5">5.2.1.8</ecNumber>
    </recommendedName>
</protein>
<dbReference type="PROSITE" id="PS51257">
    <property type="entry name" value="PROKAR_LIPOPROTEIN"/>
    <property type="match status" value="1"/>
</dbReference>
<gene>
    <name evidence="8" type="ORF">J4035_14430</name>
</gene>
<name>A0ABS3SJA5_9CELL</name>